<accession>H3SG59</accession>
<dbReference type="Gene3D" id="3.55.50.10">
    <property type="entry name" value="Baseplate protein-like domains"/>
    <property type="match status" value="1"/>
</dbReference>
<evidence type="ECO:0000259" key="1">
    <source>
        <dbReference type="Pfam" id="PF04717"/>
    </source>
</evidence>
<dbReference type="RefSeq" id="WP_006677013.1">
    <property type="nucleotide sequence ID" value="NZ_AHKH01000028.1"/>
</dbReference>
<dbReference type="EMBL" id="AHKH01000028">
    <property type="protein sequence ID" value="EHQ61869.1"/>
    <property type="molecule type" value="Genomic_DNA"/>
</dbReference>
<dbReference type="SUPFAM" id="SSF69279">
    <property type="entry name" value="Phage tail proteins"/>
    <property type="match status" value="1"/>
</dbReference>
<organism evidence="2 3">
    <name type="scientific">Paenibacillus dendritiformis C454</name>
    <dbReference type="NCBI Taxonomy" id="1131935"/>
    <lineage>
        <taxon>Bacteria</taxon>
        <taxon>Bacillati</taxon>
        <taxon>Bacillota</taxon>
        <taxon>Bacilli</taxon>
        <taxon>Bacillales</taxon>
        <taxon>Paenibacillaceae</taxon>
        <taxon>Paenibacillus</taxon>
    </lineage>
</organism>
<dbReference type="Proteomes" id="UP000003900">
    <property type="component" value="Unassembled WGS sequence"/>
</dbReference>
<proteinExistence type="predicted"/>
<evidence type="ECO:0000313" key="3">
    <source>
        <dbReference type="Proteomes" id="UP000003900"/>
    </source>
</evidence>
<feature type="domain" description="Gp5/Type VI secretion system Vgr protein OB-fold" evidence="1">
    <location>
        <begin position="299"/>
        <end position="356"/>
    </location>
</feature>
<dbReference type="OrthoDB" id="95423at2"/>
<protein>
    <recommendedName>
        <fullName evidence="1">Gp5/Type VI secretion system Vgr protein OB-fold domain-containing protein</fullName>
    </recommendedName>
</protein>
<reference evidence="2 3" key="1">
    <citation type="journal article" date="2012" name="J. Bacteriol.">
        <title>Genome Sequence of the Pattern-Forming Social Bacterium Paenibacillus dendritiformis C454 Chiral Morphotype.</title>
        <authorList>
            <person name="Sirota-Madi A."/>
            <person name="Olender T."/>
            <person name="Helman Y."/>
            <person name="Brainis I."/>
            <person name="Finkelshtein A."/>
            <person name="Roth D."/>
            <person name="Hagai E."/>
            <person name="Leshkowitz D."/>
            <person name="Brodsky L."/>
            <person name="Galatenko V."/>
            <person name="Nikolaev V."/>
            <person name="Gutnick D.L."/>
            <person name="Lancet D."/>
            <person name="Ben-Jacob E."/>
        </authorList>
    </citation>
    <scope>NUCLEOTIDE SEQUENCE [LARGE SCALE GENOMIC DNA]</scope>
    <source>
        <strain evidence="2 3">C454</strain>
    </source>
</reference>
<dbReference type="InterPro" id="IPR006531">
    <property type="entry name" value="Gp5/Vgr_OB"/>
</dbReference>
<evidence type="ECO:0000313" key="2">
    <source>
        <dbReference type="EMBL" id="EHQ61869.1"/>
    </source>
</evidence>
<comment type="caution">
    <text evidence="2">The sequence shown here is derived from an EMBL/GenBank/DDBJ whole genome shotgun (WGS) entry which is preliminary data.</text>
</comment>
<sequence>MSLTYDNLKIYPYELVRLSDLSMKKQINEHTRLRFTGIVSEEKKDSYVEMTEANTPVELYQVDEDGGSKPLFRGMALSIEINVVRGVYYVEVEAVSHTYLMDVKQKTRSFQNVHITIPDMLKQIGADYPGLDVMDEATGGAKLSRFALQYNETDWEFLRRMASRYHTSLMPASQFDKPKFYFGIYEGDAAVRMEQVNYIVRKRVEPFRYFTENEMAKVIEDDFITYEIETDRVLELGSHVFFKGKSLFVCEAYTAMTDGIVQHHYVLCSHKGLRQKAYDNENLIGASIHGRVIGVAGDKVKVHFEFDPEQNIEEARWFRYSSMYTAEGSTGWYVMPEIGDPVTVYFPGSKEEEGIAGGAARQQTRTGENDKLNNPEVKIFRTPYGKEIMLAPDEVVITGKEGAIYIRLNEQEGIHIASSKNISITADGDITMNAAKKVVLSAGSEMNLSCKGSQLHLGGHASLTGATVNSN</sequence>
<dbReference type="AlphaFoldDB" id="H3SG59"/>
<dbReference type="Pfam" id="PF04717">
    <property type="entry name" value="Phage_base_V"/>
    <property type="match status" value="1"/>
</dbReference>
<keyword evidence="3" id="KW-1185">Reference proteome</keyword>
<gene>
    <name evidence="2" type="ORF">PDENDC454_12570</name>
</gene>
<dbReference type="STRING" id="1131935.PDENDC454_12570"/>
<dbReference type="PATRIC" id="fig|1131935.3.peg.2594"/>
<name>H3SG59_9BACL</name>